<sequence length="292" mass="31714">MARRWAAAKAADRAARAALAKAGQTGSPQALAEARRALAPGEPPATLALYHQLEALAARLWDRARMQLSVARYGASNWERGANLDRAMADLTDRAFLLPRLAQAERSRDEATRVALLQALADRADVRHHALYDDLGMPGAQPHLVRGAGELADPQGRRSAILGVADHLPADGWPLAALTYAETLYENPLRLAYRLPRGRAWCLRFTWAGEDYWRAMAIEANGHQILPPQQRPANPAFVEVPIPPALTAQGRLSLAFVGQAGAGGSGRGQQVAETWLVPISDQLRCEGRWQGP</sequence>
<protein>
    <submittedName>
        <fullName evidence="1">Uncharacterized protein</fullName>
    </submittedName>
</protein>
<accession>A0ABV7V459</accession>
<organism evidence="1 2">
    <name type="scientific">Novosphingobium pokkalii</name>
    <dbReference type="NCBI Taxonomy" id="1770194"/>
    <lineage>
        <taxon>Bacteria</taxon>
        <taxon>Pseudomonadati</taxon>
        <taxon>Pseudomonadota</taxon>
        <taxon>Alphaproteobacteria</taxon>
        <taxon>Sphingomonadales</taxon>
        <taxon>Sphingomonadaceae</taxon>
        <taxon>Novosphingobium</taxon>
    </lineage>
</organism>
<evidence type="ECO:0000313" key="2">
    <source>
        <dbReference type="Proteomes" id="UP001595683"/>
    </source>
</evidence>
<keyword evidence="2" id="KW-1185">Reference proteome</keyword>
<comment type="caution">
    <text evidence="1">The sequence shown here is derived from an EMBL/GenBank/DDBJ whole genome shotgun (WGS) entry which is preliminary data.</text>
</comment>
<gene>
    <name evidence="1" type="ORF">ACFOOT_10675</name>
</gene>
<proteinExistence type="predicted"/>
<reference evidence="2" key="1">
    <citation type="journal article" date="2019" name="Int. J. Syst. Evol. Microbiol.">
        <title>The Global Catalogue of Microorganisms (GCM) 10K type strain sequencing project: providing services to taxonomists for standard genome sequencing and annotation.</title>
        <authorList>
            <consortium name="The Broad Institute Genomics Platform"/>
            <consortium name="The Broad Institute Genome Sequencing Center for Infectious Disease"/>
            <person name="Wu L."/>
            <person name="Ma J."/>
        </authorList>
    </citation>
    <scope>NUCLEOTIDE SEQUENCE [LARGE SCALE GENOMIC DNA]</scope>
    <source>
        <strain evidence="2">KCTC 42224</strain>
    </source>
</reference>
<dbReference type="RefSeq" id="WP_191323827.1">
    <property type="nucleotide sequence ID" value="NZ_BMZP01000006.1"/>
</dbReference>
<evidence type="ECO:0000313" key="1">
    <source>
        <dbReference type="EMBL" id="MFC3671888.1"/>
    </source>
</evidence>
<name>A0ABV7V459_9SPHN</name>
<dbReference type="EMBL" id="JBHRYE010000017">
    <property type="protein sequence ID" value="MFC3671888.1"/>
    <property type="molecule type" value="Genomic_DNA"/>
</dbReference>
<dbReference type="Proteomes" id="UP001595683">
    <property type="component" value="Unassembled WGS sequence"/>
</dbReference>